<dbReference type="CDD" id="cd24049">
    <property type="entry name" value="ASKHA_NBD_PilM"/>
    <property type="match status" value="1"/>
</dbReference>
<sequence length="366" mass="39239">MSLSFLRKKSIVGLDMGSSRIRAVELLLAQSGWEIGNMAAIETPADAIRDGVVVDPQSVGMAIRQLLREAHIGSNAANIAVGGGTVVVRTVRMPSMSEATLRKSIKFEAGRYVPSSVEDSYIEFEILGKGEDGQMDVLIVAAPKDVISSRVAACEQAGLEVEAVDVEMFAAYRGLVEASASNDWRDKTIALVDIGASKTNMSVVRNGRFAMTRSISQGGNLLTEALGSYFKLSNLEAEEGKAQLTIKELIDDGKPKENPPLRVIQPHVDDLVREMRRSLNYYQSQLNEADQGGHVDLILLTGGGSKLRGLDEYMSHKLGVSANTLGAFNGPHMQAPESAEAGAGEEWGLAIGLALRSDPAWLKNAA</sequence>
<dbReference type="Proteomes" id="UP000662873">
    <property type="component" value="Chromosome"/>
</dbReference>
<dbReference type="InterPro" id="IPR043129">
    <property type="entry name" value="ATPase_NBD"/>
</dbReference>
<dbReference type="Gene3D" id="3.30.1490.300">
    <property type="match status" value="1"/>
</dbReference>
<dbReference type="Pfam" id="PF11104">
    <property type="entry name" value="PilM_2"/>
    <property type="match status" value="1"/>
</dbReference>
<evidence type="ECO:0000313" key="3">
    <source>
        <dbReference type="Proteomes" id="UP000662873"/>
    </source>
</evidence>
<dbReference type="InterPro" id="IPR003494">
    <property type="entry name" value="SHS2_FtsA"/>
</dbReference>
<evidence type="ECO:0000259" key="1">
    <source>
        <dbReference type="SMART" id="SM00842"/>
    </source>
</evidence>
<dbReference type="NCBIfam" id="TIGR01175">
    <property type="entry name" value="pilM"/>
    <property type="match status" value="1"/>
</dbReference>
<dbReference type="AlphaFoldDB" id="A0A809R5L4"/>
<protein>
    <submittedName>
        <fullName evidence="2">Type IV pilus assembly protein PilM</fullName>
    </submittedName>
</protein>
<dbReference type="SMART" id="SM00842">
    <property type="entry name" value="FtsA"/>
    <property type="match status" value="1"/>
</dbReference>
<dbReference type="SUPFAM" id="SSF53067">
    <property type="entry name" value="Actin-like ATPase domain"/>
    <property type="match status" value="2"/>
</dbReference>
<dbReference type="InterPro" id="IPR005883">
    <property type="entry name" value="PilM"/>
</dbReference>
<gene>
    <name evidence="2" type="ORF">NPRO_03940</name>
</gene>
<organism evidence="2 3">
    <name type="scientific">Candidatus Nitrosymbiomonas proteolyticus</name>
    <dbReference type="NCBI Taxonomy" id="2608984"/>
    <lineage>
        <taxon>Bacteria</taxon>
        <taxon>Bacillati</taxon>
        <taxon>Armatimonadota</taxon>
        <taxon>Armatimonadota incertae sedis</taxon>
        <taxon>Candidatus Nitrosymbiomonas</taxon>
    </lineage>
</organism>
<dbReference type="Gene3D" id="3.30.420.40">
    <property type="match status" value="2"/>
</dbReference>
<reference evidence="2" key="1">
    <citation type="journal article" name="DNA Res.">
        <title>The physiological potential of anammox bacteria as revealed by their core genome structure.</title>
        <authorList>
            <person name="Okubo T."/>
            <person name="Toyoda A."/>
            <person name="Fukuhara K."/>
            <person name="Uchiyama I."/>
            <person name="Harigaya Y."/>
            <person name="Kuroiwa M."/>
            <person name="Suzuki T."/>
            <person name="Murakami Y."/>
            <person name="Suwa Y."/>
            <person name="Takami H."/>
        </authorList>
    </citation>
    <scope>NUCLEOTIDE SEQUENCE</scope>
    <source>
        <strain evidence="2">317325-2</strain>
    </source>
</reference>
<name>A0A809R5L4_9BACT</name>
<dbReference type="PANTHER" id="PTHR32432:SF3">
    <property type="entry name" value="ETHANOLAMINE UTILIZATION PROTEIN EUTJ"/>
    <property type="match status" value="1"/>
</dbReference>
<feature type="domain" description="SHS2" evidence="1">
    <location>
        <begin position="11"/>
        <end position="175"/>
    </location>
</feature>
<dbReference type="PANTHER" id="PTHR32432">
    <property type="entry name" value="CELL DIVISION PROTEIN FTSA-RELATED"/>
    <property type="match status" value="1"/>
</dbReference>
<dbReference type="InterPro" id="IPR050696">
    <property type="entry name" value="FtsA/MreB"/>
</dbReference>
<dbReference type="PIRSF" id="PIRSF019169">
    <property type="entry name" value="PilM"/>
    <property type="match status" value="1"/>
</dbReference>
<evidence type="ECO:0000313" key="2">
    <source>
        <dbReference type="EMBL" id="BBO22799.1"/>
    </source>
</evidence>
<dbReference type="EMBL" id="AP021858">
    <property type="protein sequence ID" value="BBO22799.1"/>
    <property type="molecule type" value="Genomic_DNA"/>
</dbReference>
<accession>A0A809R5L4</accession>
<dbReference type="GO" id="GO:0051301">
    <property type="term" value="P:cell division"/>
    <property type="evidence" value="ECO:0007669"/>
    <property type="project" value="InterPro"/>
</dbReference>
<dbReference type="KEGG" id="npy:NPRO_03940"/>
<proteinExistence type="predicted"/>